<dbReference type="SUPFAM" id="SSF50129">
    <property type="entry name" value="GroES-like"/>
    <property type="match status" value="1"/>
</dbReference>
<keyword evidence="7" id="KW-0560">Oxidoreductase</keyword>
<evidence type="ECO:0000313" key="12">
    <source>
        <dbReference type="Proteomes" id="UP000682877"/>
    </source>
</evidence>
<keyword evidence="5 8" id="KW-0862">Zinc</keyword>
<evidence type="ECO:0000256" key="6">
    <source>
        <dbReference type="ARBA" id="ARBA00022860"/>
    </source>
</evidence>
<feature type="domain" description="Enoyl reductase (ER)" evidence="10">
    <location>
        <begin position="21"/>
        <end position="347"/>
    </location>
</feature>
<evidence type="ECO:0000256" key="9">
    <source>
        <dbReference type="SAM" id="MobiDB-lite"/>
    </source>
</evidence>
<dbReference type="InterPro" id="IPR036291">
    <property type="entry name" value="NAD(P)-bd_dom_sf"/>
</dbReference>
<dbReference type="GO" id="GO:0016616">
    <property type="term" value="F:oxidoreductase activity, acting on the CH-OH group of donors, NAD or NADP as acceptor"/>
    <property type="evidence" value="ECO:0007669"/>
    <property type="project" value="InterPro"/>
</dbReference>
<dbReference type="Gene3D" id="3.90.180.10">
    <property type="entry name" value="Medium-chain alcohol dehydrogenases, catalytic domain"/>
    <property type="match status" value="1"/>
</dbReference>
<dbReference type="Proteomes" id="UP000682877">
    <property type="component" value="Chromosome 2"/>
</dbReference>
<feature type="region of interest" description="Disordered" evidence="9">
    <location>
        <begin position="490"/>
        <end position="526"/>
    </location>
</feature>
<dbReference type="InterPro" id="IPR027417">
    <property type="entry name" value="P-loop_NTPase"/>
</dbReference>
<dbReference type="PANTHER" id="PTHR42683">
    <property type="entry name" value="ALDEHYDE REDUCTASE"/>
    <property type="match status" value="1"/>
</dbReference>
<dbReference type="GO" id="GO:0008270">
    <property type="term" value="F:zinc ion binding"/>
    <property type="evidence" value="ECO:0007669"/>
    <property type="project" value="InterPro"/>
</dbReference>
<evidence type="ECO:0000256" key="7">
    <source>
        <dbReference type="ARBA" id="ARBA00023002"/>
    </source>
</evidence>
<dbReference type="InterPro" id="IPR013149">
    <property type="entry name" value="ADH-like_C"/>
</dbReference>
<dbReference type="InterPro" id="IPR011032">
    <property type="entry name" value="GroES-like_sf"/>
</dbReference>
<sequence>MSSSESGENECMCWAAKDPSGLLSPHKFTRRSVTSDDVSLKITHCGVCYADVIWTRNQHGDSKYPLVPGHEIAGIVTKVGSNVQRFKVGDHVGVGTYVNSCRECEYCNDGQEVNCAKGVFTFNGIDHDGSVTKGGYSSHIVVHERYCYKIPVDYPLESAAPLLCAGITVFAPMMRHNMNQPGKSLGVIGLGGLGHMAVKFGKAFGLSVTVFSTSISKKEEALNLLGAENFVISSDHDQMKALAKSLDFIIDTASGDHAFDPYMSLLKIAGTYVLVGFPSEIKISPANLNLGMRMLAGSVTGGTKITQEMIDFCAAHKIYPNIEILKRTKGFKFEQMGGSGNWIKSLITNKKPITDDQEKNIKKKWKLWRTSSESLISSSKGFKSRGGSYGTPSLGSDPPSFSADESFTAAVAAVIRAPPKDFFLVKREWAATRIQAAFRAFLARQALRALKAVVRIQAIFRGRQVRKQADVTLRCMQALVRVQARVRAHCNRGPSDGQDLQKPSDQQKDDPAKQAEKGWCDSPGSINEVRTKLQMRQEGAIKRERAMVYALTHQPRTCPSPAKANKQGSVKKSNGSCKSSPGWNWLDRWVADRPWEGRLMEGPTNSSENARKSESSVSEHDTVQVRKNNLTTRVLARPPPMSSSATSSESSSTSQSPVPFSGSFLEEGGYYRKPSYMSLTQSIKAKQRRSGSSSSPSKTPFEKKQSMSYNGDVNVRRSAGSDPLSNQWTDLYPPAQVTGRHMWAKSQRG</sequence>
<feature type="compositionally biased region" description="Polar residues" evidence="9">
    <location>
        <begin position="566"/>
        <end position="579"/>
    </location>
</feature>
<dbReference type="SUPFAM" id="SSF51735">
    <property type="entry name" value="NAD(P)-binding Rossmann-fold domains"/>
    <property type="match status" value="1"/>
</dbReference>
<dbReference type="FunFam" id="3.40.50.720:FF:000022">
    <property type="entry name" value="Cinnamyl alcohol dehydrogenase"/>
    <property type="match status" value="1"/>
</dbReference>
<dbReference type="CDD" id="cd05283">
    <property type="entry name" value="CAD1"/>
    <property type="match status" value="1"/>
</dbReference>
<feature type="region of interest" description="Disordered" evidence="9">
    <location>
        <begin position="597"/>
        <end position="664"/>
    </location>
</feature>
<keyword evidence="4 8" id="KW-0479">Metal-binding</keyword>
<evidence type="ECO:0000313" key="11">
    <source>
        <dbReference type="EMBL" id="CAE5963919.1"/>
    </source>
</evidence>
<dbReference type="PROSITE" id="PS00065">
    <property type="entry name" value="D_2_HYDROXYACID_DH_1"/>
    <property type="match status" value="1"/>
</dbReference>
<keyword evidence="12" id="KW-1185">Reference proteome</keyword>
<dbReference type="InterPro" id="IPR047109">
    <property type="entry name" value="CAD-like"/>
</dbReference>
<reference evidence="11" key="1">
    <citation type="submission" date="2021-01" db="EMBL/GenBank/DDBJ databases">
        <authorList>
            <person name="Bezrukov I."/>
        </authorList>
    </citation>
    <scope>NUCLEOTIDE SEQUENCE</scope>
</reference>
<dbReference type="GO" id="GO:0009809">
    <property type="term" value="P:lignin biosynthetic process"/>
    <property type="evidence" value="ECO:0007669"/>
    <property type="project" value="UniProtKB-ARBA"/>
</dbReference>
<dbReference type="AlphaFoldDB" id="A0A8S1ZRB1"/>
<proteinExistence type="inferred from homology"/>
<dbReference type="Pfam" id="PF08240">
    <property type="entry name" value="ADH_N"/>
    <property type="match status" value="1"/>
</dbReference>
<dbReference type="Pfam" id="PF00107">
    <property type="entry name" value="ADH_zinc_N"/>
    <property type="match status" value="1"/>
</dbReference>
<accession>A0A8S1ZRB1</accession>
<dbReference type="Gene3D" id="1.20.5.190">
    <property type="match status" value="1"/>
</dbReference>
<dbReference type="InterPro" id="IPR002328">
    <property type="entry name" value="ADH_Zn_CS"/>
</dbReference>
<dbReference type="FunFam" id="3.90.180.10:FF:000004">
    <property type="entry name" value="probable cinnamyl alcohol dehydrogenase"/>
    <property type="match status" value="1"/>
</dbReference>
<dbReference type="InterPro" id="IPR000048">
    <property type="entry name" value="IQ_motif_EF-hand-BS"/>
</dbReference>
<organism evidence="11 12">
    <name type="scientific">Arabidopsis arenosa</name>
    <name type="common">Sand rock-cress</name>
    <name type="synonym">Cardaminopsis arenosa</name>
    <dbReference type="NCBI Taxonomy" id="38785"/>
    <lineage>
        <taxon>Eukaryota</taxon>
        <taxon>Viridiplantae</taxon>
        <taxon>Streptophyta</taxon>
        <taxon>Embryophyta</taxon>
        <taxon>Tracheophyta</taxon>
        <taxon>Spermatophyta</taxon>
        <taxon>Magnoliopsida</taxon>
        <taxon>eudicotyledons</taxon>
        <taxon>Gunneridae</taxon>
        <taxon>Pentapetalae</taxon>
        <taxon>rosids</taxon>
        <taxon>malvids</taxon>
        <taxon>Brassicales</taxon>
        <taxon>Brassicaceae</taxon>
        <taxon>Camelineae</taxon>
        <taxon>Arabidopsis</taxon>
    </lineage>
</organism>
<feature type="region of interest" description="Disordered" evidence="9">
    <location>
        <begin position="681"/>
        <end position="749"/>
    </location>
</feature>
<evidence type="ECO:0000259" key="10">
    <source>
        <dbReference type="SMART" id="SM00829"/>
    </source>
</evidence>
<dbReference type="InterPro" id="IPR013154">
    <property type="entry name" value="ADH-like_N"/>
</dbReference>
<protein>
    <recommendedName>
        <fullName evidence="10">Enoyl reductase (ER) domain-containing protein</fullName>
    </recommendedName>
</protein>
<comment type="similarity">
    <text evidence="2 8">Belongs to the zinc-containing alcohol dehydrogenase family.</text>
</comment>
<gene>
    <name evidence="11" type="ORF">AARE701A_LOCUS5275</name>
</gene>
<evidence type="ECO:0000256" key="1">
    <source>
        <dbReference type="ARBA" id="ARBA00001947"/>
    </source>
</evidence>
<dbReference type="Gene3D" id="3.40.50.720">
    <property type="entry name" value="NAD(P)-binding Rossmann-like Domain"/>
    <property type="match status" value="1"/>
</dbReference>
<evidence type="ECO:0000256" key="2">
    <source>
        <dbReference type="ARBA" id="ARBA00008072"/>
    </source>
</evidence>
<feature type="compositionally biased region" description="Basic and acidic residues" evidence="9">
    <location>
        <begin position="505"/>
        <end position="519"/>
    </location>
</feature>
<feature type="compositionally biased region" description="Low complexity" evidence="9">
    <location>
        <begin position="642"/>
        <end position="663"/>
    </location>
</feature>
<evidence type="ECO:0000256" key="8">
    <source>
        <dbReference type="RuleBase" id="RU361277"/>
    </source>
</evidence>
<keyword evidence="6" id="KW-0112">Calmodulin-binding</keyword>
<feature type="region of interest" description="Disordered" evidence="9">
    <location>
        <begin position="553"/>
        <end position="579"/>
    </location>
</feature>
<dbReference type="GO" id="GO:0005516">
    <property type="term" value="F:calmodulin binding"/>
    <property type="evidence" value="ECO:0007669"/>
    <property type="project" value="UniProtKB-KW"/>
</dbReference>
<evidence type="ECO:0000256" key="4">
    <source>
        <dbReference type="ARBA" id="ARBA00022723"/>
    </source>
</evidence>
<evidence type="ECO:0000256" key="5">
    <source>
        <dbReference type="ARBA" id="ARBA00022833"/>
    </source>
</evidence>
<feature type="compositionally biased region" description="Basic and acidic residues" evidence="9">
    <location>
        <begin position="609"/>
        <end position="624"/>
    </location>
</feature>
<dbReference type="InterPro" id="IPR029752">
    <property type="entry name" value="D-isomer_DH_CS1"/>
</dbReference>
<dbReference type="SUPFAM" id="SSF52540">
    <property type="entry name" value="P-loop containing nucleoside triphosphate hydrolases"/>
    <property type="match status" value="1"/>
</dbReference>
<comment type="cofactor">
    <cofactor evidence="1 8">
        <name>Zn(2+)</name>
        <dbReference type="ChEBI" id="CHEBI:29105"/>
    </cofactor>
</comment>
<comment type="subunit">
    <text evidence="3">Homodimer.</text>
</comment>
<dbReference type="PROSITE" id="PS00059">
    <property type="entry name" value="ADH_ZINC"/>
    <property type="match status" value="1"/>
</dbReference>
<evidence type="ECO:0000256" key="3">
    <source>
        <dbReference type="ARBA" id="ARBA00011738"/>
    </source>
</evidence>
<dbReference type="Pfam" id="PF00612">
    <property type="entry name" value="IQ"/>
    <property type="match status" value="2"/>
</dbReference>
<dbReference type="EMBL" id="LR999452">
    <property type="protein sequence ID" value="CAE5963919.1"/>
    <property type="molecule type" value="Genomic_DNA"/>
</dbReference>
<name>A0A8S1ZRB1_ARAAE</name>
<dbReference type="PROSITE" id="PS50096">
    <property type="entry name" value="IQ"/>
    <property type="match status" value="2"/>
</dbReference>
<dbReference type="SMART" id="SM00015">
    <property type="entry name" value="IQ"/>
    <property type="match status" value="2"/>
</dbReference>
<dbReference type="InterPro" id="IPR020843">
    <property type="entry name" value="ER"/>
</dbReference>
<dbReference type="CDD" id="cd23767">
    <property type="entry name" value="IQCD"/>
    <property type="match status" value="1"/>
</dbReference>
<dbReference type="SMART" id="SM00829">
    <property type="entry name" value="PKS_ER"/>
    <property type="match status" value="1"/>
</dbReference>